<keyword evidence="4" id="KW-0479">Metal-binding</keyword>
<evidence type="ECO:0000256" key="1">
    <source>
        <dbReference type="ARBA" id="ARBA00001966"/>
    </source>
</evidence>
<dbReference type="CDD" id="cd02792">
    <property type="entry name" value="MopB_CT_Formate-Dh-Na-like"/>
    <property type="match status" value="1"/>
</dbReference>
<dbReference type="GO" id="GO:0016491">
    <property type="term" value="F:oxidoreductase activity"/>
    <property type="evidence" value="ECO:0007669"/>
    <property type="project" value="UniProtKB-KW"/>
</dbReference>
<keyword evidence="4" id="KW-0411">Iron-sulfur</keyword>
<dbReference type="Pfam" id="PF01568">
    <property type="entry name" value="Molydop_binding"/>
    <property type="match status" value="1"/>
</dbReference>
<protein>
    <submittedName>
        <fullName evidence="8">Formate dehydrogenase major subunit</fullName>
    </submittedName>
</protein>
<evidence type="ECO:0000256" key="3">
    <source>
        <dbReference type="ARBA" id="ARBA00010312"/>
    </source>
</evidence>
<dbReference type="SUPFAM" id="SSF53706">
    <property type="entry name" value="Formate dehydrogenase/DMSO reductase, domains 1-3"/>
    <property type="match status" value="1"/>
</dbReference>
<dbReference type="GO" id="GO:0030151">
    <property type="term" value="F:molybdenum ion binding"/>
    <property type="evidence" value="ECO:0007669"/>
    <property type="project" value="TreeGrafter"/>
</dbReference>
<sequence>MAEAHPVGFQWVMEAKRRGATVIHIDPRFTRTSALADTFVPIRVGTDIVFLGAIINYVLQNELDFREYVLAYTNAASIVSEDYLDTEDLDGLFSGFDPETRTYDTSTWQYAGAEGAGEDEDEVAEDRATASGLQHESHGMPVPEELQRDETLRHPRTVYQVLKRHFSRYTPELVAQTCGISPEQFHEVAEAWVAASGRERTTALVYSVGWTQHSVGAQYIRTGSILQLLLGNMGRPGGGIMALRGHASIQGSTDIPTLFNLLPGYLEMPNASSHPDYTSWVESMSMPGAKGFWGNASAYAASLLKAYWGEHATPENDFAYSYLPRISGDHGTYRTVLDMIEGTVKGYFLLGQNPAVGSAHGKAQRLGMANLDWLVVRDLYEIESASFWKDAPEIETGEIVTEECPTEVFLLPAASHVEKEGTFTQTQRMLQWREKAVEPTGDRRSELWFFYHLGRIMRERLAEGNVERDRPLLDLAWDYPVHGEHDEPSAEAVLREINGYEVATGRPLSTFTELRADGTTVGGCWIYTGVFADGVNQAARRKPGRDQDWVALEWGWVWPANRRILYNRASADPEGRPWSERKAYVWWDEEKGEWTGHDVPDFERTKPPSYRHEPGATGVEAIDGTDAFIMQGDGRGALFVPSGLVDGPLPTHYEPVESPFHNTLYGQQANPTRIEYREPINPMNPSPPGGGSEVFPIVFTTSRLTEHHTAGGMSRTLEYLAELQPEMFVEVSPALARERGLEHLGWCHVVTARAAVEGRVVVTDRLRPLRVSGRTVHQVWLPYHWGSRGLVTGDAANDLFGISLDPNVLIQETKAGTCDILPGRRPRGPALLEMLQGYRSRAGTDVARPIVTADPRAVRRSDVAEDTPAGPAEGSP</sequence>
<comment type="subcellular location">
    <subcellularLocation>
        <location evidence="2">Cell envelope</location>
    </subcellularLocation>
</comment>
<dbReference type="GO" id="GO:0043546">
    <property type="term" value="F:molybdopterin cofactor binding"/>
    <property type="evidence" value="ECO:0007669"/>
    <property type="project" value="InterPro"/>
</dbReference>
<dbReference type="PANTHER" id="PTHR43598:SF1">
    <property type="entry name" value="FORMATE DEHYDROGENASE-O MAJOR SUBUNIT"/>
    <property type="match status" value="1"/>
</dbReference>
<dbReference type="AlphaFoldDB" id="A0A2Y9AD28"/>
<dbReference type="GO" id="GO:0009061">
    <property type="term" value="P:anaerobic respiration"/>
    <property type="evidence" value="ECO:0007669"/>
    <property type="project" value="TreeGrafter"/>
</dbReference>
<gene>
    <name evidence="8" type="ORF">SAMN05216184_10699</name>
</gene>
<evidence type="ECO:0000256" key="2">
    <source>
        <dbReference type="ARBA" id="ARBA00004196"/>
    </source>
</evidence>
<dbReference type="NCBIfam" id="NF041513">
    <property type="entry name" value="formate_DH_Act"/>
    <property type="match status" value="1"/>
</dbReference>
<dbReference type="Gene3D" id="3.40.50.740">
    <property type="match status" value="1"/>
</dbReference>
<dbReference type="Gene3D" id="3.40.228.10">
    <property type="entry name" value="Dimethylsulfoxide Reductase, domain 2"/>
    <property type="match status" value="2"/>
</dbReference>
<dbReference type="PANTHER" id="PTHR43598">
    <property type="entry name" value="TUNGSTEN-CONTAINING FORMYLMETHANOFURAN DEHYDROGENASE 2 SUBUNIT B"/>
    <property type="match status" value="1"/>
</dbReference>
<dbReference type="GO" id="GO:0030313">
    <property type="term" value="C:cell envelope"/>
    <property type="evidence" value="ECO:0007669"/>
    <property type="project" value="UniProtKB-SubCell"/>
</dbReference>
<comment type="similarity">
    <text evidence="3">Belongs to the prokaryotic molybdopterin-containing oxidoreductase family.</text>
</comment>
<feature type="domain" description="Molybdopterin dinucleotide-binding" evidence="7">
    <location>
        <begin position="698"/>
        <end position="807"/>
    </location>
</feature>
<dbReference type="Proteomes" id="UP000250222">
    <property type="component" value="Unassembled WGS sequence"/>
</dbReference>
<feature type="region of interest" description="Disordered" evidence="6">
    <location>
        <begin position="113"/>
        <end position="139"/>
    </location>
</feature>
<dbReference type="EMBL" id="UETB01000006">
    <property type="protein sequence ID" value="SSA42431.1"/>
    <property type="molecule type" value="Genomic_DNA"/>
</dbReference>
<dbReference type="InterPro" id="IPR006657">
    <property type="entry name" value="MoPterin_dinucl-bd_dom"/>
</dbReference>
<accession>A0A2Y9AD28</accession>
<evidence type="ECO:0000259" key="7">
    <source>
        <dbReference type="Pfam" id="PF01568"/>
    </source>
</evidence>
<keyword evidence="4" id="KW-0408">Iron</keyword>
<reference evidence="8 9" key="1">
    <citation type="submission" date="2016-10" db="EMBL/GenBank/DDBJ databases">
        <authorList>
            <person name="Cai Z."/>
        </authorList>
    </citation>
    <scope>NUCLEOTIDE SEQUENCE [LARGE SCALE GENOMIC DNA]</scope>
    <source>
        <strain evidence="8 9">CGMCC 1.10826</strain>
    </source>
</reference>
<proteinExistence type="inferred from homology"/>
<comment type="cofactor">
    <cofactor evidence="1">
        <name>[4Fe-4S] cluster</name>
        <dbReference type="ChEBI" id="CHEBI:49883"/>
    </cofactor>
</comment>
<evidence type="ECO:0000256" key="5">
    <source>
        <dbReference type="ARBA" id="ARBA00023002"/>
    </source>
</evidence>
<dbReference type="GO" id="GO:0051539">
    <property type="term" value="F:4 iron, 4 sulfur cluster binding"/>
    <property type="evidence" value="ECO:0007669"/>
    <property type="project" value="UniProtKB-KW"/>
</dbReference>
<evidence type="ECO:0000256" key="4">
    <source>
        <dbReference type="ARBA" id="ARBA00022485"/>
    </source>
</evidence>
<dbReference type="Gene3D" id="2.40.40.20">
    <property type="match status" value="1"/>
</dbReference>
<name>A0A2Y9AD28_9MICO</name>
<dbReference type="SUPFAM" id="SSF50692">
    <property type="entry name" value="ADC-like"/>
    <property type="match status" value="1"/>
</dbReference>
<dbReference type="GO" id="GO:0009055">
    <property type="term" value="F:electron transfer activity"/>
    <property type="evidence" value="ECO:0007669"/>
    <property type="project" value="TreeGrafter"/>
</dbReference>
<evidence type="ECO:0000313" key="9">
    <source>
        <dbReference type="Proteomes" id="UP000250222"/>
    </source>
</evidence>
<feature type="region of interest" description="Disordered" evidence="6">
    <location>
        <begin position="853"/>
        <end position="876"/>
    </location>
</feature>
<evidence type="ECO:0000256" key="6">
    <source>
        <dbReference type="SAM" id="MobiDB-lite"/>
    </source>
</evidence>
<keyword evidence="9" id="KW-1185">Reference proteome</keyword>
<keyword evidence="5" id="KW-0560">Oxidoreductase</keyword>
<organism evidence="8 9">
    <name type="scientific">Georgenia satyanarayanai</name>
    <dbReference type="NCBI Taxonomy" id="860221"/>
    <lineage>
        <taxon>Bacteria</taxon>
        <taxon>Bacillati</taxon>
        <taxon>Actinomycetota</taxon>
        <taxon>Actinomycetes</taxon>
        <taxon>Micrococcales</taxon>
        <taxon>Bogoriellaceae</taxon>
        <taxon>Georgenia</taxon>
    </lineage>
</organism>
<keyword evidence="4" id="KW-0004">4Fe-4S</keyword>
<dbReference type="InterPro" id="IPR048158">
    <property type="entry name" value="Formate_DH_Act"/>
</dbReference>
<dbReference type="InterPro" id="IPR009010">
    <property type="entry name" value="Asp_de-COase-like_dom_sf"/>
</dbReference>
<evidence type="ECO:0000313" key="8">
    <source>
        <dbReference type="EMBL" id="SSA42431.1"/>
    </source>
</evidence>